<dbReference type="Proteomes" id="UP000317763">
    <property type="component" value="Unassembled WGS sequence"/>
</dbReference>
<dbReference type="RefSeq" id="WP_082007513.1">
    <property type="nucleotide sequence ID" value="NZ_CP083911.1"/>
</dbReference>
<feature type="region of interest" description="Disordered" evidence="10">
    <location>
        <begin position="42"/>
        <end position="61"/>
    </location>
</feature>
<dbReference type="InterPro" id="IPR029063">
    <property type="entry name" value="SAM-dependent_MTases_sf"/>
</dbReference>
<comment type="similarity">
    <text evidence="2">Belongs to the methyltransferase superfamily. L-isoaspartyl/D-aspartyl protein methyltransferase family.</text>
</comment>
<dbReference type="GO" id="GO:0005737">
    <property type="term" value="C:cytoplasm"/>
    <property type="evidence" value="ECO:0007669"/>
    <property type="project" value="UniProtKB-SubCell"/>
</dbReference>
<organism evidence="11 12">
    <name type="scientific">Tepidimonas taiwanensis</name>
    <dbReference type="NCBI Taxonomy" id="307486"/>
    <lineage>
        <taxon>Bacteria</taxon>
        <taxon>Pseudomonadati</taxon>
        <taxon>Pseudomonadota</taxon>
        <taxon>Betaproteobacteria</taxon>
        <taxon>Burkholderiales</taxon>
        <taxon>Tepidimonas</taxon>
    </lineage>
</organism>
<feature type="region of interest" description="Disordered" evidence="10">
    <location>
        <begin position="1"/>
        <end position="37"/>
    </location>
</feature>
<keyword evidence="6 11" id="KW-0489">Methyltransferase</keyword>
<dbReference type="EMBL" id="VJOM01000037">
    <property type="protein sequence ID" value="TSE29283.1"/>
    <property type="molecule type" value="Genomic_DNA"/>
</dbReference>
<comment type="subcellular location">
    <subcellularLocation>
        <location evidence="1">Cytoplasm</location>
    </subcellularLocation>
</comment>
<protein>
    <recommendedName>
        <fullName evidence="4 9">Protein-L-isoaspartate O-methyltransferase</fullName>
        <ecNumber evidence="3 9">2.1.1.77</ecNumber>
    </recommendedName>
</protein>
<evidence type="ECO:0000256" key="6">
    <source>
        <dbReference type="ARBA" id="ARBA00022603"/>
    </source>
</evidence>
<comment type="caution">
    <text evidence="11">The sequence shown here is derived from an EMBL/GenBank/DDBJ whole genome shotgun (WGS) entry which is preliminary data.</text>
</comment>
<evidence type="ECO:0000256" key="9">
    <source>
        <dbReference type="NCBIfam" id="TIGR00080"/>
    </source>
</evidence>
<dbReference type="EC" id="2.1.1.77" evidence="3 9"/>
<evidence type="ECO:0000256" key="1">
    <source>
        <dbReference type="ARBA" id="ARBA00004496"/>
    </source>
</evidence>
<dbReference type="NCBIfam" id="NF001453">
    <property type="entry name" value="PRK00312.1"/>
    <property type="match status" value="1"/>
</dbReference>
<keyword evidence="12" id="KW-1185">Reference proteome</keyword>
<dbReference type="PANTHER" id="PTHR11579:SF0">
    <property type="entry name" value="PROTEIN-L-ISOASPARTATE(D-ASPARTATE) O-METHYLTRANSFERASE"/>
    <property type="match status" value="1"/>
</dbReference>
<dbReference type="AlphaFoldDB" id="A0A554X0D7"/>
<gene>
    <name evidence="11" type="primary">pcm_2</name>
    <name evidence="11" type="ORF">Ttaiw_02356</name>
</gene>
<sequence length="288" mass="29913">MVKPRSPLAAPPGTREANGATGASGGRRPGFPAALPAWGGAGAKPSAALSTPAASRGRTPKALGGELAPAVAGVGLDSAAVRAAMVRRLAQQGLAPEAVLQAFERVERHRFVDSGLVAQAYEDTSLPIGWGQTISKPSVVARMLGLLCEGRALPLGRVLEIGTGCGYQAALLAHLCREVYSMERLRPLHERARENLRPLRIPNVHLIFGDGTAGYPKGAPYAGIIAAAGGADIPTPWLEQLAVGARLVAPAELAPGRQSLVVVDRTAVGYERRVLEGVWFVPLKSGVA</sequence>
<dbReference type="CDD" id="cd02440">
    <property type="entry name" value="AdoMet_MTases"/>
    <property type="match status" value="1"/>
</dbReference>
<dbReference type="InterPro" id="IPR000682">
    <property type="entry name" value="PCMT"/>
</dbReference>
<dbReference type="GO" id="GO:0032259">
    <property type="term" value="P:methylation"/>
    <property type="evidence" value="ECO:0007669"/>
    <property type="project" value="UniProtKB-KW"/>
</dbReference>
<evidence type="ECO:0000256" key="7">
    <source>
        <dbReference type="ARBA" id="ARBA00022679"/>
    </source>
</evidence>
<evidence type="ECO:0000256" key="5">
    <source>
        <dbReference type="ARBA" id="ARBA00022490"/>
    </source>
</evidence>
<dbReference type="OrthoDB" id="9810066at2"/>
<evidence type="ECO:0000313" key="12">
    <source>
        <dbReference type="Proteomes" id="UP000317763"/>
    </source>
</evidence>
<dbReference type="Gene3D" id="3.40.50.150">
    <property type="entry name" value="Vaccinia Virus protein VP39"/>
    <property type="match status" value="1"/>
</dbReference>
<dbReference type="NCBIfam" id="TIGR00080">
    <property type="entry name" value="pimt"/>
    <property type="match status" value="1"/>
</dbReference>
<keyword evidence="5" id="KW-0963">Cytoplasm</keyword>
<reference evidence="11 12" key="1">
    <citation type="submission" date="2019-07" db="EMBL/GenBank/DDBJ databases">
        <title>Tepidimonas taiwanensis I1-1 draft genome.</title>
        <authorList>
            <person name="Da Costa M.S."/>
            <person name="Froufe H.J.C."/>
            <person name="Egas C."/>
            <person name="Albuquerque L."/>
        </authorList>
    </citation>
    <scope>NUCLEOTIDE SEQUENCE [LARGE SCALE GENOMIC DNA]</scope>
    <source>
        <strain evidence="11 12">I1-1</strain>
    </source>
</reference>
<name>A0A554X0D7_9BURK</name>
<evidence type="ECO:0000256" key="10">
    <source>
        <dbReference type="SAM" id="MobiDB-lite"/>
    </source>
</evidence>
<keyword evidence="7 11" id="KW-0808">Transferase</keyword>
<dbReference type="PANTHER" id="PTHR11579">
    <property type="entry name" value="PROTEIN-L-ISOASPARTATE O-METHYLTRANSFERASE"/>
    <property type="match status" value="1"/>
</dbReference>
<dbReference type="SUPFAM" id="SSF53335">
    <property type="entry name" value="S-adenosyl-L-methionine-dependent methyltransferases"/>
    <property type="match status" value="1"/>
</dbReference>
<evidence type="ECO:0000256" key="4">
    <source>
        <dbReference type="ARBA" id="ARBA00013346"/>
    </source>
</evidence>
<evidence type="ECO:0000256" key="2">
    <source>
        <dbReference type="ARBA" id="ARBA00005369"/>
    </source>
</evidence>
<evidence type="ECO:0000313" key="11">
    <source>
        <dbReference type="EMBL" id="TSE29283.1"/>
    </source>
</evidence>
<dbReference type="STRING" id="307486.GCA_000807215_00913"/>
<dbReference type="Pfam" id="PF01135">
    <property type="entry name" value="PCMT"/>
    <property type="match status" value="1"/>
</dbReference>
<evidence type="ECO:0000256" key="8">
    <source>
        <dbReference type="ARBA" id="ARBA00022691"/>
    </source>
</evidence>
<dbReference type="GO" id="GO:0030091">
    <property type="term" value="P:protein repair"/>
    <property type="evidence" value="ECO:0007669"/>
    <property type="project" value="UniProtKB-UniRule"/>
</dbReference>
<evidence type="ECO:0000256" key="3">
    <source>
        <dbReference type="ARBA" id="ARBA00011890"/>
    </source>
</evidence>
<dbReference type="GO" id="GO:0004719">
    <property type="term" value="F:protein-L-isoaspartate (D-aspartate) O-methyltransferase activity"/>
    <property type="evidence" value="ECO:0007669"/>
    <property type="project" value="UniProtKB-UniRule"/>
</dbReference>
<keyword evidence="8" id="KW-0949">S-adenosyl-L-methionine</keyword>
<proteinExistence type="inferred from homology"/>
<accession>A0A554X0D7</accession>